<feature type="region of interest" description="Disordered" evidence="1">
    <location>
        <begin position="1"/>
        <end position="26"/>
    </location>
</feature>
<dbReference type="EMBL" id="AJ620477">
    <property type="protein sequence ID" value="CAF05638.1"/>
    <property type="molecule type" value="Genomic_DNA"/>
</dbReference>
<dbReference type="Pfam" id="PF12965">
    <property type="entry name" value="DUF3854"/>
    <property type="match status" value="1"/>
</dbReference>
<evidence type="ECO:0000256" key="1">
    <source>
        <dbReference type="SAM" id="MobiDB-lite"/>
    </source>
</evidence>
<dbReference type="Pfam" id="PF05272">
    <property type="entry name" value="VapE-like_dom"/>
    <property type="match status" value="1"/>
</dbReference>
<dbReference type="PANTHER" id="PTHR34985">
    <property type="entry name" value="SLR0554 PROTEIN"/>
    <property type="match status" value="1"/>
</dbReference>
<organism evidence="4">
    <name type="scientific">Archangium disciforme</name>
    <dbReference type="NCBI Taxonomy" id="38"/>
    <lineage>
        <taxon>Bacteria</taxon>
        <taxon>Pseudomonadati</taxon>
        <taxon>Myxococcota</taxon>
        <taxon>Myxococcia</taxon>
        <taxon>Myxococcales</taxon>
        <taxon>Cystobacterineae</taxon>
        <taxon>Archangiaceae</taxon>
        <taxon>Archangium</taxon>
    </lineage>
</organism>
<evidence type="ECO:0000259" key="3">
    <source>
        <dbReference type="Pfam" id="PF12965"/>
    </source>
</evidence>
<feature type="compositionally biased region" description="Basic and acidic residues" evidence="1">
    <location>
        <begin position="1"/>
        <end position="25"/>
    </location>
</feature>
<feature type="domain" description="Virulence-associated protein E-like" evidence="2">
    <location>
        <begin position="495"/>
        <end position="643"/>
    </location>
</feature>
<evidence type="ECO:0000259" key="2">
    <source>
        <dbReference type="Pfam" id="PF05272"/>
    </source>
</evidence>
<dbReference type="InterPro" id="IPR007936">
    <property type="entry name" value="VapE-like_dom"/>
</dbReference>
<evidence type="ECO:0000313" key="4">
    <source>
        <dbReference type="EMBL" id="CAF05638.1"/>
    </source>
</evidence>
<proteinExistence type="predicted"/>
<sequence length="781" mass="89256">MGHEDSDKALPDSKANEVESSRNEAEWNELPISARDCEDLKKSCLLPSTVRKLGWRTDTDENNRKLLNWPEEWKGDAGGLVLVYPGLNYAKVKPHRPRVLRPKEAQLTLPTATFTDHILRPYTQDEVEGEPAKVKKYEAPFGYAPQIFDTAILCPMLQDEEVPMALIEGEKKAALLAQEGTPALGLPGISMAHDVEARRRSWDDLTDEWVPHPEAASYLAQGRTVFVCGDAPDMDGTNMNVVREVVRIAKGLSARGCDPQIPYVDHDPQHEKSGVDDWVHREMKKLLAAHHHKTEAWARQFLIVQYLASARPALPSALCDWLVEQHEAHGGVKEIEIKRALVWCSVWFSTEHGIFKKWVGTLKRKKVCKPEVIDRLVQALPRVENRFEPRTWVQHWMEKNGVTFVYASDGFQIGGRMFPASEFLSQIEIESTNERTCISVRNLGNAVRLWEADQRRGIVEQYREKLKFREDGRRGDAEEFIRATTGRLDPVDLVVVLHFIWQVKRKLFGKPVKDHLMPIFVGKQRGGKTTAIKSLLQPLGDLVGFPADLQFLTDERQQFRLTRCYGMFFDEMAKAERVASDVLKNRITAERIEYRVLGVQKLQTGTNNATFIGASNKQVKEIVVDPTGMRRFYQLDCLPQMNWTALEQIDFLAMWTSVDEKAESPLLGQLAQVQARQDEIRAKDSVEDFFERRCAQRDQWIKATALYGHYVEDLKYQGRDRMAFSLTKFGERMKELAGEENTGWKRSDGIKYRVTVKRWETEIDGVMESIAAGARMDLAHP</sequence>
<dbReference type="InterPro" id="IPR024385">
    <property type="entry name" value="DUF3854"/>
</dbReference>
<protein>
    <submittedName>
        <fullName evidence="4">Uncharacterized protein</fullName>
    </submittedName>
</protein>
<feature type="domain" description="DUF3854" evidence="3">
    <location>
        <begin position="157"/>
        <end position="283"/>
    </location>
</feature>
<dbReference type="PANTHER" id="PTHR34985:SF1">
    <property type="entry name" value="SLR0554 PROTEIN"/>
    <property type="match status" value="1"/>
</dbReference>
<accession>Q5ZPB9</accession>
<name>Q5ZPB9_9BACT</name>
<reference evidence="4" key="1">
    <citation type="journal article" date="2004" name="Chem. Biol.">
        <title>Identification and analysis of the core biosynthetic machinery of tubulysin, a potent cytotoxin with potential anticancer activity.</title>
        <authorList>
            <person name="Sandmann A."/>
            <person name="Sasse F."/>
            <person name="Muller R."/>
        </authorList>
    </citation>
    <scope>NUCLEOTIDE SEQUENCE</scope>
    <source>
        <strain evidence="4">An d48</strain>
    </source>
</reference>
<reference evidence="4" key="2">
    <citation type="submission" date="2004-10" db="EMBL/GenBank/DDBJ databases">
        <title>Identifizierung und Charakterisierung des Tubulysin Biosynthesegenclusters aus dem Myxobakterium Angiococcus disciformis An d48.</title>
        <authorList>
            <person name="Sandmann A."/>
        </authorList>
    </citation>
    <scope>NUCLEOTIDE SEQUENCE</scope>
    <source>
        <strain evidence="4">An d48</strain>
    </source>
</reference>
<dbReference type="AlphaFoldDB" id="Q5ZPB9"/>